<feature type="domain" description="Prokaryotic-type class I peptide chain release factors" evidence="5">
    <location>
        <begin position="50"/>
        <end position="180"/>
    </location>
</feature>
<comment type="similarity">
    <text evidence="2">Belongs to the prokaryotic/mitochondrial release factor family. Mitochondrion-specific ribosomal protein mL62 subfamily.</text>
</comment>
<reference evidence="6" key="1">
    <citation type="journal article" date="2016" name="Sci. Rep.">
        <title>Molecular characterization of firefly nuptial gifts: a multi-omics approach sheds light on postcopulatory sexual selection.</title>
        <authorList>
            <person name="Al-Wathiqui N."/>
            <person name="Fallon T.R."/>
            <person name="South A."/>
            <person name="Weng J.K."/>
            <person name="Lewis S.M."/>
        </authorList>
    </citation>
    <scope>NUCLEOTIDE SEQUENCE</scope>
</reference>
<evidence type="ECO:0000313" key="8">
    <source>
        <dbReference type="Proteomes" id="UP000327044"/>
    </source>
</evidence>
<gene>
    <name evidence="7" type="ORF">PPYR_10567</name>
</gene>
<evidence type="ECO:0000256" key="3">
    <source>
        <dbReference type="ARBA" id="ARBA00039441"/>
    </source>
</evidence>
<name>A0A1Y1KMT2_PHOPY</name>
<dbReference type="InterPro" id="IPR000352">
    <property type="entry name" value="Pep_chain_release_fac_I"/>
</dbReference>
<evidence type="ECO:0000313" key="6">
    <source>
        <dbReference type="EMBL" id="JAV61520.1"/>
    </source>
</evidence>
<organism evidence="6">
    <name type="scientific">Photinus pyralis</name>
    <name type="common">Common eastern firefly</name>
    <name type="synonym">Lampyris pyralis</name>
    <dbReference type="NCBI Taxonomy" id="7054"/>
    <lineage>
        <taxon>Eukaryota</taxon>
        <taxon>Metazoa</taxon>
        <taxon>Ecdysozoa</taxon>
        <taxon>Arthropoda</taxon>
        <taxon>Hexapoda</taxon>
        <taxon>Insecta</taxon>
        <taxon>Pterygota</taxon>
        <taxon>Neoptera</taxon>
        <taxon>Endopterygota</taxon>
        <taxon>Coleoptera</taxon>
        <taxon>Polyphaga</taxon>
        <taxon>Elateriformia</taxon>
        <taxon>Elateroidea</taxon>
        <taxon>Lampyridae</taxon>
        <taxon>Lampyrinae</taxon>
        <taxon>Photinus</taxon>
    </lineage>
</organism>
<evidence type="ECO:0000256" key="2">
    <source>
        <dbReference type="ARBA" id="ARBA00038225"/>
    </source>
</evidence>
<dbReference type="PANTHER" id="PTHR11075:SF54">
    <property type="entry name" value="LARGE RIBOSOMAL SUBUNIT PROTEIN ML62"/>
    <property type="match status" value="1"/>
</dbReference>
<dbReference type="GO" id="GO:0070126">
    <property type="term" value="P:mitochondrial translational termination"/>
    <property type="evidence" value="ECO:0007669"/>
    <property type="project" value="TreeGrafter"/>
</dbReference>
<dbReference type="Pfam" id="PF00472">
    <property type="entry name" value="RF-1"/>
    <property type="match status" value="1"/>
</dbReference>
<evidence type="ECO:0000313" key="7">
    <source>
        <dbReference type="EMBL" id="KAB0796506.1"/>
    </source>
</evidence>
<dbReference type="InterPro" id="IPR052104">
    <property type="entry name" value="Mito_Release_Factor_mL62"/>
</dbReference>
<dbReference type="OrthoDB" id="270639at2759"/>
<dbReference type="EC" id="3.1.1.29" evidence="1"/>
<dbReference type="Proteomes" id="UP000327044">
    <property type="component" value="Unassembled WGS sequence"/>
</dbReference>
<keyword evidence="8" id="KW-1185">Reference proteome</keyword>
<evidence type="ECO:0000259" key="5">
    <source>
        <dbReference type="Pfam" id="PF00472"/>
    </source>
</evidence>
<dbReference type="GO" id="GO:0005762">
    <property type="term" value="C:mitochondrial large ribosomal subunit"/>
    <property type="evidence" value="ECO:0007669"/>
    <property type="project" value="TreeGrafter"/>
</dbReference>
<evidence type="ECO:0000256" key="1">
    <source>
        <dbReference type="ARBA" id="ARBA00013260"/>
    </source>
</evidence>
<dbReference type="Gene3D" id="3.30.160.20">
    <property type="match status" value="1"/>
</dbReference>
<reference evidence="7" key="3">
    <citation type="submission" date="2019-08" db="EMBL/GenBank/DDBJ databases">
        <authorList>
            <consortium name="Photinus pyralis genome working group"/>
            <person name="Fallon T.R."/>
            <person name="Sander Lower S.E."/>
            <person name="Weng J.-K."/>
        </authorList>
    </citation>
    <scope>NUCLEOTIDE SEQUENCE</scope>
    <source>
        <strain evidence="7">1611_PpyrPB1</strain>
        <tissue evidence="7">Whole body</tissue>
    </source>
</reference>
<dbReference type="SUPFAM" id="SSF110916">
    <property type="entry name" value="Peptidyl-tRNA hydrolase domain-like"/>
    <property type="match status" value="1"/>
</dbReference>
<dbReference type="EMBL" id="VVIM01000007">
    <property type="protein sequence ID" value="KAB0796506.1"/>
    <property type="molecule type" value="Genomic_DNA"/>
</dbReference>
<reference evidence="7 8" key="2">
    <citation type="journal article" date="2018" name="Elife">
        <title>Firefly genomes illuminate parallel origins of bioluminescence in beetles.</title>
        <authorList>
            <person name="Fallon T.R."/>
            <person name="Lower S.E."/>
            <person name="Chang C.H."/>
            <person name="Bessho-Uehara M."/>
            <person name="Martin G.J."/>
            <person name="Bewick A.J."/>
            <person name="Behringer M."/>
            <person name="Debat H.J."/>
            <person name="Wong I."/>
            <person name="Day J.C."/>
            <person name="Suvorov A."/>
            <person name="Silva C.J."/>
            <person name="Stanger-Hall K.F."/>
            <person name="Hall D.W."/>
            <person name="Schmitz R.J."/>
            <person name="Nelson D.R."/>
            <person name="Lewis S.M."/>
            <person name="Shigenobu S."/>
            <person name="Bybee S.M."/>
            <person name="Larracuente A.M."/>
            <person name="Oba Y."/>
            <person name="Weng J.K."/>
        </authorList>
    </citation>
    <scope>NUCLEOTIDE SEQUENCE [LARGE SCALE GENOMIC DNA]</scope>
    <source>
        <strain evidence="7">1611_PpyrPB1</strain>
        <tissue evidence="7">Whole body</tissue>
    </source>
</reference>
<accession>A0A1Y1KMT2</accession>
<sequence length="187" mass="21508">MMGTKQIILGFGRRFVSYKSAIALDKLYPTSSLKLTTPKFANSADNFTGYIPMNELDVTYSKSSGPGGQNVNKVNTKVDVRFHLDSATWLTDEVKQNLKAKLKTRMNNDGFLIFRSDLTRSQQLNLADCLAKLRECIYSVMIPSHTVDEETAEHLRRRYEKAMRERLFKKRHRSQIKADRRDPVVSE</sequence>
<dbReference type="AlphaFoldDB" id="A0A1Y1KMT2"/>
<dbReference type="FunFam" id="3.30.160.20:FF:000046">
    <property type="entry name" value="Peptidyl-tRNA hydrolase ICT1"/>
    <property type="match status" value="1"/>
</dbReference>
<dbReference type="GO" id="GO:0016150">
    <property type="term" value="F:translation release factor activity, codon nonspecific"/>
    <property type="evidence" value="ECO:0007669"/>
    <property type="project" value="TreeGrafter"/>
</dbReference>
<dbReference type="PANTHER" id="PTHR11075">
    <property type="entry name" value="PEPTIDE CHAIN RELEASE FACTOR"/>
    <property type="match status" value="1"/>
</dbReference>
<proteinExistence type="inferred from homology"/>
<evidence type="ECO:0000256" key="4">
    <source>
        <dbReference type="ARBA" id="ARBA00041531"/>
    </source>
</evidence>
<dbReference type="InParanoid" id="A0A1Y1KMT2"/>
<dbReference type="FunCoup" id="A0A1Y1KMT2">
    <property type="interactions" value="1361"/>
</dbReference>
<dbReference type="GO" id="GO:0004045">
    <property type="term" value="F:peptidyl-tRNA hydrolase activity"/>
    <property type="evidence" value="ECO:0007669"/>
    <property type="project" value="UniProtKB-EC"/>
</dbReference>
<protein>
    <recommendedName>
        <fullName evidence="3">Large ribosomal subunit protein mL62</fullName>
        <ecNumber evidence="1">3.1.1.29</ecNumber>
    </recommendedName>
    <alternativeName>
        <fullName evidence="4">Peptidyl-tRNA hydrolase ICT1, mitochondrial</fullName>
    </alternativeName>
</protein>
<dbReference type="EMBL" id="GEZM01081815">
    <property type="protein sequence ID" value="JAV61520.1"/>
    <property type="molecule type" value="Transcribed_RNA"/>
</dbReference>